<name>A0A645ASV1_9ZZZZ</name>
<comment type="caution">
    <text evidence="1">The sequence shown here is derived from an EMBL/GenBank/DDBJ whole genome shotgun (WGS) entry which is preliminary data.</text>
</comment>
<sequence length="131" mass="14812">MFYNFGGRNHTHNGKQVLYVVWFHGIRLSGSGISEGTFYFLFDLFGRICQVNGVSFRFSHLPASVQPGNFHQFLSKVVCDRLFKKFHTVEIVEPAGKFTGHLQMLFLIFSHGHLVGVVNKDIGSHQRGVGK</sequence>
<protein>
    <submittedName>
        <fullName evidence="1">Uncharacterized protein</fullName>
    </submittedName>
</protein>
<reference evidence="1" key="1">
    <citation type="submission" date="2019-08" db="EMBL/GenBank/DDBJ databases">
        <authorList>
            <person name="Kucharzyk K."/>
            <person name="Murdoch R.W."/>
            <person name="Higgins S."/>
            <person name="Loffler F."/>
        </authorList>
    </citation>
    <scope>NUCLEOTIDE SEQUENCE</scope>
</reference>
<organism evidence="1">
    <name type="scientific">bioreactor metagenome</name>
    <dbReference type="NCBI Taxonomy" id="1076179"/>
    <lineage>
        <taxon>unclassified sequences</taxon>
        <taxon>metagenomes</taxon>
        <taxon>ecological metagenomes</taxon>
    </lineage>
</organism>
<gene>
    <name evidence="1" type="ORF">SDC9_102635</name>
</gene>
<dbReference type="EMBL" id="VSSQ01015463">
    <property type="protein sequence ID" value="MPM55838.1"/>
    <property type="molecule type" value="Genomic_DNA"/>
</dbReference>
<accession>A0A645ASV1</accession>
<evidence type="ECO:0000313" key="1">
    <source>
        <dbReference type="EMBL" id="MPM55838.1"/>
    </source>
</evidence>
<dbReference type="AlphaFoldDB" id="A0A645ASV1"/>
<proteinExistence type="predicted"/>